<organism evidence="2 3">
    <name type="scientific">Trifolium medium</name>
    <dbReference type="NCBI Taxonomy" id="97028"/>
    <lineage>
        <taxon>Eukaryota</taxon>
        <taxon>Viridiplantae</taxon>
        <taxon>Streptophyta</taxon>
        <taxon>Embryophyta</taxon>
        <taxon>Tracheophyta</taxon>
        <taxon>Spermatophyta</taxon>
        <taxon>Magnoliopsida</taxon>
        <taxon>eudicotyledons</taxon>
        <taxon>Gunneridae</taxon>
        <taxon>Pentapetalae</taxon>
        <taxon>rosids</taxon>
        <taxon>fabids</taxon>
        <taxon>Fabales</taxon>
        <taxon>Fabaceae</taxon>
        <taxon>Papilionoideae</taxon>
        <taxon>50 kb inversion clade</taxon>
        <taxon>NPAAA clade</taxon>
        <taxon>Hologalegina</taxon>
        <taxon>IRL clade</taxon>
        <taxon>Trifolieae</taxon>
        <taxon>Trifolium</taxon>
    </lineage>
</organism>
<dbReference type="EMBL" id="LXQA011347018">
    <property type="protein sequence ID" value="MCI94092.1"/>
    <property type="molecule type" value="Genomic_DNA"/>
</dbReference>
<feature type="compositionally biased region" description="Basic and acidic residues" evidence="1">
    <location>
        <begin position="1"/>
        <end position="27"/>
    </location>
</feature>
<feature type="non-terminal residue" evidence="2">
    <location>
        <position position="38"/>
    </location>
</feature>
<evidence type="ECO:0000313" key="3">
    <source>
        <dbReference type="Proteomes" id="UP000265520"/>
    </source>
</evidence>
<evidence type="ECO:0000313" key="2">
    <source>
        <dbReference type="EMBL" id="MCI94092.1"/>
    </source>
</evidence>
<sequence length="38" mass="4603">MRNLGEEHRVHVEVKKYEPDPRARNELSSHSMLEMQIR</sequence>
<name>A0A392W313_9FABA</name>
<keyword evidence="3" id="KW-1185">Reference proteome</keyword>
<dbReference type="AlphaFoldDB" id="A0A392W313"/>
<accession>A0A392W313</accession>
<proteinExistence type="predicted"/>
<comment type="caution">
    <text evidence="2">The sequence shown here is derived from an EMBL/GenBank/DDBJ whole genome shotgun (WGS) entry which is preliminary data.</text>
</comment>
<evidence type="ECO:0000256" key="1">
    <source>
        <dbReference type="SAM" id="MobiDB-lite"/>
    </source>
</evidence>
<protein>
    <submittedName>
        <fullName evidence="2">Uncharacterized protein</fullName>
    </submittedName>
</protein>
<reference evidence="2 3" key="1">
    <citation type="journal article" date="2018" name="Front. Plant Sci.">
        <title>Red Clover (Trifolium pratense) and Zigzag Clover (T. medium) - A Picture of Genomic Similarities and Differences.</title>
        <authorList>
            <person name="Dluhosova J."/>
            <person name="Istvanek J."/>
            <person name="Nedelnik J."/>
            <person name="Repkova J."/>
        </authorList>
    </citation>
    <scope>NUCLEOTIDE SEQUENCE [LARGE SCALE GENOMIC DNA]</scope>
    <source>
        <strain evidence="3">cv. 10/8</strain>
        <tissue evidence="2">Leaf</tissue>
    </source>
</reference>
<feature type="region of interest" description="Disordered" evidence="1">
    <location>
        <begin position="1"/>
        <end position="38"/>
    </location>
</feature>
<dbReference type="Proteomes" id="UP000265520">
    <property type="component" value="Unassembled WGS sequence"/>
</dbReference>